<feature type="non-terminal residue" evidence="2">
    <location>
        <position position="1"/>
    </location>
</feature>
<proteinExistence type="predicted"/>
<dbReference type="InParanoid" id="A0A0D0DCQ8"/>
<organism evidence="2 3">
    <name type="scientific">Paxillus rubicundulus Ve08.2h10</name>
    <dbReference type="NCBI Taxonomy" id="930991"/>
    <lineage>
        <taxon>Eukaryota</taxon>
        <taxon>Fungi</taxon>
        <taxon>Dikarya</taxon>
        <taxon>Basidiomycota</taxon>
        <taxon>Agaricomycotina</taxon>
        <taxon>Agaricomycetes</taxon>
        <taxon>Agaricomycetidae</taxon>
        <taxon>Boletales</taxon>
        <taxon>Paxilineae</taxon>
        <taxon>Paxillaceae</taxon>
        <taxon>Paxillus</taxon>
    </lineage>
</organism>
<gene>
    <name evidence="2" type="ORF">PAXRUDRAFT_154760</name>
</gene>
<reference evidence="3" key="2">
    <citation type="submission" date="2015-01" db="EMBL/GenBank/DDBJ databases">
        <title>Evolutionary Origins and Diversification of the Mycorrhizal Mutualists.</title>
        <authorList>
            <consortium name="DOE Joint Genome Institute"/>
            <consortium name="Mycorrhizal Genomics Consortium"/>
            <person name="Kohler A."/>
            <person name="Kuo A."/>
            <person name="Nagy L.G."/>
            <person name="Floudas D."/>
            <person name="Copeland A."/>
            <person name="Barry K.W."/>
            <person name="Cichocki N."/>
            <person name="Veneault-Fourrey C."/>
            <person name="LaButti K."/>
            <person name="Lindquist E.A."/>
            <person name="Lipzen A."/>
            <person name="Lundell T."/>
            <person name="Morin E."/>
            <person name="Murat C."/>
            <person name="Riley R."/>
            <person name="Ohm R."/>
            <person name="Sun H."/>
            <person name="Tunlid A."/>
            <person name="Henrissat B."/>
            <person name="Grigoriev I.V."/>
            <person name="Hibbett D.S."/>
            <person name="Martin F."/>
        </authorList>
    </citation>
    <scope>NUCLEOTIDE SEQUENCE [LARGE SCALE GENOMIC DNA]</scope>
    <source>
        <strain evidence="3">Ve08.2h10</strain>
    </source>
</reference>
<evidence type="ECO:0000313" key="2">
    <source>
        <dbReference type="EMBL" id="KIK82006.1"/>
    </source>
</evidence>
<reference evidence="2 3" key="1">
    <citation type="submission" date="2014-04" db="EMBL/GenBank/DDBJ databases">
        <authorList>
            <consortium name="DOE Joint Genome Institute"/>
            <person name="Kuo A."/>
            <person name="Kohler A."/>
            <person name="Jargeat P."/>
            <person name="Nagy L.G."/>
            <person name="Floudas D."/>
            <person name="Copeland A."/>
            <person name="Barry K.W."/>
            <person name="Cichocki N."/>
            <person name="Veneault-Fourrey C."/>
            <person name="LaButti K."/>
            <person name="Lindquist E.A."/>
            <person name="Lipzen A."/>
            <person name="Lundell T."/>
            <person name="Morin E."/>
            <person name="Murat C."/>
            <person name="Sun H."/>
            <person name="Tunlid A."/>
            <person name="Henrissat B."/>
            <person name="Grigoriev I.V."/>
            <person name="Hibbett D.S."/>
            <person name="Martin F."/>
            <person name="Nordberg H.P."/>
            <person name="Cantor M.N."/>
            <person name="Hua S.X."/>
        </authorList>
    </citation>
    <scope>NUCLEOTIDE SEQUENCE [LARGE SCALE GENOMIC DNA]</scope>
    <source>
        <strain evidence="2 3">Ve08.2h10</strain>
    </source>
</reference>
<name>A0A0D0DCQ8_9AGAM</name>
<feature type="region of interest" description="Disordered" evidence="1">
    <location>
        <begin position="1"/>
        <end position="24"/>
    </location>
</feature>
<dbReference type="AlphaFoldDB" id="A0A0D0DCQ8"/>
<dbReference type="HOGENOM" id="CLU_061607_0_0_1"/>
<dbReference type="EMBL" id="KN825694">
    <property type="protein sequence ID" value="KIK82006.1"/>
    <property type="molecule type" value="Genomic_DNA"/>
</dbReference>
<sequence>PIEEVSEASYDSTMPSTPMPVPVNSATLNDSLQDHISSLIDKLSRTQLANLVSSQPLTLTFKMPSPAIGPIETSEPSNILDVNPSTTNEVLLLVALQEAEEQFTMYKKCVIALQAQAVLNKAYCNKLHYQLTSKEEKLTNPDIPGKLIEDGLPWLLFGDEFYERVVEFTQWQKEKAQEKEVRKERRKATKTTLDEWKKAEILWKAENMARWEQFHTARAAWVVERQQAKVVKEKFTQPAPKLADLLKPQPKPKSVLAGDEGSSDEVVVAKENSSDDESNGN</sequence>
<keyword evidence="3" id="KW-1185">Reference proteome</keyword>
<dbReference type="Proteomes" id="UP000054538">
    <property type="component" value="Unassembled WGS sequence"/>
</dbReference>
<accession>A0A0D0DCQ8</accession>
<feature type="region of interest" description="Disordered" evidence="1">
    <location>
        <begin position="241"/>
        <end position="281"/>
    </location>
</feature>
<dbReference type="OrthoDB" id="3267810at2759"/>
<protein>
    <submittedName>
        <fullName evidence="2">Uncharacterized protein</fullName>
    </submittedName>
</protein>
<evidence type="ECO:0000313" key="3">
    <source>
        <dbReference type="Proteomes" id="UP000054538"/>
    </source>
</evidence>
<evidence type="ECO:0000256" key="1">
    <source>
        <dbReference type="SAM" id="MobiDB-lite"/>
    </source>
</evidence>